<accession>A0ABR6E8U5</accession>
<dbReference type="RefSeq" id="WP_182583236.1">
    <property type="nucleotide sequence ID" value="NZ_JACIUZ010000044.1"/>
</dbReference>
<keyword evidence="3" id="KW-1185">Reference proteome</keyword>
<gene>
    <name evidence="2" type="ORF">H5R64_07580</name>
</gene>
<sequence>MNFNSWIKQFLDEDSQYGDLARDIERDKSFPINVTTWNQIENHFPNDVVTDVAKSTFEDFEASL</sequence>
<reference evidence="2 3" key="1">
    <citation type="submission" date="2020-07" db="EMBL/GenBank/DDBJ databases">
        <title>Description of Limosilactobacillus balticus sp. nov., Limosilactobacillus agrestis sp. nov., Limosilactobacillus albertensis sp. nov., Limosilactobacillus rudii sp. nov., Limosilactobacillus fastidiosus sp. nov., five novel Limosilactobacillus species isolated from the vertebrate gastrointestinal tract, and proposal of 6 subspecies of Limosilactobacillus reuteri adapted to the gastrointestinal tract of specific vertebrate hosts.</title>
        <authorList>
            <person name="Li F."/>
            <person name="Cheng C."/>
            <person name="Zheng J."/>
            <person name="Quevedo R.M."/>
            <person name="Li J."/>
            <person name="Roos S."/>
            <person name="Gaenzle M.G."/>
            <person name="Walter J."/>
        </authorList>
    </citation>
    <scope>NUCLEOTIDE SEQUENCE [LARGE SCALE GENOMIC DNA]</scope>
    <source>
        <strain evidence="2 3">WF-MO7-1</strain>
    </source>
</reference>
<dbReference type="EMBL" id="JACIUZ010000044">
    <property type="protein sequence ID" value="MBB1063613.1"/>
    <property type="molecule type" value="Genomic_DNA"/>
</dbReference>
<protein>
    <recommendedName>
        <fullName evidence="1">YozE SAM-like domain-containing protein</fullName>
    </recommendedName>
</protein>
<name>A0ABR6E8U5_9LACO</name>
<dbReference type="Proteomes" id="UP000544052">
    <property type="component" value="Unassembled WGS sequence"/>
</dbReference>
<dbReference type="SUPFAM" id="SSF140652">
    <property type="entry name" value="YozE-like"/>
    <property type="match status" value="1"/>
</dbReference>
<comment type="caution">
    <text evidence="2">The sequence shown here is derived from an EMBL/GenBank/DDBJ whole genome shotgun (WGS) entry which is preliminary data.</text>
</comment>
<dbReference type="InterPro" id="IPR036806">
    <property type="entry name" value="YozE_SAM-like_sf"/>
</dbReference>
<dbReference type="Pfam" id="PF06855">
    <property type="entry name" value="YozE_SAM_like"/>
    <property type="match status" value="1"/>
</dbReference>
<proteinExistence type="predicted"/>
<evidence type="ECO:0000259" key="1">
    <source>
        <dbReference type="Pfam" id="PF06855"/>
    </source>
</evidence>
<feature type="domain" description="YozE SAM-like" evidence="1">
    <location>
        <begin position="3"/>
        <end position="59"/>
    </location>
</feature>
<organism evidence="2 3">
    <name type="scientific">Limosilactobacillus fastidiosus</name>
    <dbReference type="NCBI Taxonomy" id="2759855"/>
    <lineage>
        <taxon>Bacteria</taxon>
        <taxon>Bacillati</taxon>
        <taxon>Bacillota</taxon>
        <taxon>Bacilli</taxon>
        <taxon>Lactobacillales</taxon>
        <taxon>Lactobacillaceae</taxon>
        <taxon>Limosilactobacillus</taxon>
    </lineage>
</organism>
<evidence type="ECO:0000313" key="3">
    <source>
        <dbReference type="Proteomes" id="UP000544052"/>
    </source>
</evidence>
<evidence type="ECO:0000313" key="2">
    <source>
        <dbReference type="EMBL" id="MBB1063613.1"/>
    </source>
</evidence>
<dbReference type="InterPro" id="IPR023089">
    <property type="entry name" value="YozE_SAM-like"/>
</dbReference>
<dbReference type="Gene3D" id="1.10.150.260">
    <property type="entry name" value="YozE SAM-like"/>
    <property type="match status" value="1"/>
</dbReference>